<dbReference type="Gramene" id="ERM94661">
    <property type="protein sequence ID" value="ERM94661"/>
    <property type="gene ID" value="AMTR_s00011p00212740"/>
</dbReference>
<name>W1NGT9_AMBTC</name>
<accession>W1NGT9</accession>
<sequence>MGHNKQDLVGKVRLTPAKTVVTAHSLSIRTVTSQDNLKWPTAQDTVDLLSRQVPQLGFGWLPTALVR</sequence>
<reference evidence="2" key="1">
    <citation type="journal article" date="2013" name="Science">
        <title>The Amborella genome and the evolution of flowering plants.</title>
        <authorList>
            <consortium name="Amborella Genome Project"/>
        </authorList>
    </citation>
    <scope>NUCLEOTIDE SEQUENCE [LARGE SCALE GENOMIC DNA]</scope>
</reference>
<dbReference type="HOGENOM" id="CLU_2815791_0_0_1"/>
<dbReference type="EMBL" id="KI397507">
    <property type="protein sequence ID" value="ERM94661.1"/>
    <property type="molecule type" value="Genomic_DNA"/>
</dbReference>
<organism evidence="1 2">
    <name type="scientific">Amborella trichopoda</name>
    <dbReference type="NCBI Taxonomy" id="13333"/>
    <lineage>
        <taxon>Eukaryota</taxon>
        <taxon>Viridiplantae</taxon>
        <taxon>Streptophyta</taxon>
        <taxon>Embryophyta</taxon>
        <taxon>Tracheophyta</taxon>
        <taxon>Spermatophyta</taxon>
        <taxon>Magnoliopsida</taxon>
        <taxon>Amborellales</taxon>
        <taxon>Amborellaceae</taxon>
        <taxon>Amborella</taxon>
    </lineage>
</organism>
<keyword evidence="2" id="KW-1185">Reference proteome</keyword>
<dbReference type="AlphaFoldDB" id="W1NGT9"/>
<evidence type="ECO:0000313" key="1">
    <source>
        <dbReference type="EMBL" id="ERM94661.1"/>
    </source>
</evidence>
<gene>
    <name evidence="1" type="ORF">AMTR_s00011p00212740</name>
</gene>
<proteinExistence type="predicted"/>
<dbReference type="Proteomes" id="UP000017836">
    <property type="component" value="Unassembled WGS sequence"/>
</dbReference>
<protein>
    <submittedName>
        <fullName evidence="1">Uncharacterized protein</fullName>
    </submittedName>
</protein>
<evidence type="ECO:0000313" key="2">
    <source>
        <dbReference type="Proteomes" id="UP000017836"/>
    </source>
</evidence>